<protein>
    <submittedName>
        <fullName evidence="3">Conserved archaeal protein</fullName>
    </submittedName>
</protein>
<dbReference type="InterPro" id="IPR051311">
    <property type="entry name" value="DedA_domain"/>
</dbReference>
<keyword evidence="4" id="KW-1185">Reference proteome</keyword>
<dbReference type="HOGENOM" id="CLU_101250_0_0_2"/>
<feature type="transmembrane region" description="Helical" evidence="1">
    <location>
        <begin position="200"/>
        <end position="220"/>
    </location>
</feature>
<dbReference type="EMBL" id="CP000493">
    <property type="protein sequence ID" value="ABM80988.1"/>
    <property type="molecule type" value="Genomic_DNA"/>
</dbReference>
<dbReference type="STRING" id="415426.Hbut_1151"/>
<keyword evidence="1" id="KW-0812">Transmembrane</keyword>
<dbReference type="Proteomes" id="UP000002593">
    <property type="component" value="Chromosome"/>
</dbReference>
<dbReference type="GO" id="GO:0005886">
    <property type="term" value="C:plasma membrane"/>
    <property type="evidence" value="ECO:0007669"/>
    <property type="project" value="TreeGrafter"/>
</dbReference>
<evidence type="ECO:0000313" key="4">
    <source>
        <dbReference type="Proteomes" id="UP000002593"/>
    </source>
</evidence>
<feature type="transmembrane region" description="Helical" evidence="1">
    <location>
        <begin position="57"/>
        <end position="78"/>
    </location>
</feature>
<feature type="transmembrane region" description="Helical" evidence="1">
    <location>
        <begin position="132"/>
        <end position="154"/>
    </location>
</feature>
<keyword evidence="1" id="KW-0472">Membrane</keyword>
<dbReference type="AlphaFoldDB" id="A2BLX7"/>
<dbReference type="KEGG" id="hbu:Hbut_1151"/>
<dbReference type="EnsemblBacteria" id="ABM80988">
    <property type="protein sequence ID" value="ABM80988"/>
    <property type="gene ID" value="Hbut_1151"/>
</dbReference>
<name>A2BLX7_HYPBU</name>
<feature type="transmembrane region" description="Helical" evidence="1">
    <location>
        <begin position="20"/>
        <end position="45"/>
    </location>
</feature>
<feature type="transmembrane region" description="Helical" evidence="1">
    <location>
        <begin position="166"/>
        <end position="188"/>
    </location>
</feature>
<dbReference type="OrthoDB" id="10722at2157"/>
<dbReference type="RefSeq" id="WP_011822306.1">
    <property type="nucleotide sequence ID" value="NC_008818.1"/>
</dbReference>
<dbReference type="PANTHER" id="PTHR42709:SF10">
    <property type="entry name" value="SNARE ASSOCIATED GOLGI PROTEIN"/>
    <property type="match status" value="1"/>
</dbReference>
<sequence length="245" mass="26396">MEFDVNAIVEALTKGYSPVIASFIISFVFNAIPYITAPYLVVIAGYGAILPDPISKLAVAITGGIGAALGKVVVFLLGRSVHRVLPSNMRENVVFFARTFQKGVFVAVFLFAALPLPDDVLYIPVGMAGYKLLPFFIAVAMGKTLITLLAVLLGDAVKQLVGGTDPIVILALIIASIIVSIIIARINWRKIIALYNERGIIRAFVELIIQVFLALLPSSIARRIEARVDSLLGGVEQQEPAGQHR</sequence>
<dbReference type="GeneID" id="4782782"/>
<evidence type="ECO:0000256" key="1">
    <source>
        <dbReference type="SAM" id="Phobius"/>
    </source>
</evidence>
<evidence type="ECO:0000259" key="2">
    <source>
        <dbReference type="Pfam" id="PF09335"/>
    </source>
</evidence>
<dbReference type="InterPro" id="IPR032816">
    <property type="entry name" value="VTT_dom"/>
</dbReference>
<reference evidence="3 4" key="1">
    <citation type="journal article" date="2007" name="Archaea">
        <title>The genome of Hyperthermus butylicus: a sulfur-reducing, peptide fermenting, neutrophilic Crenarchaeote growing up to 108 degrees C.</title>
        <authorList>
            <person name="Brugger K."/>
            <person name="Chen L."/>
            <person name="Stark M."/>
            <person name="Zibat A."/>
            <person name="Redder P."/>
            <person name="Ruepp A."/>
            <person name="Awayez M."/>
            <person name="She Q."/>
            <person name="Garrett R.A."/>
            <person name="Klenk H.P."/>
        </authorList>
    </citation>
    <scope>NUCLEOTIDE SEQUENCE [LARGE SCALE GENOMIC DNA]</scope>
    <source>
        <strain evidence="4">DSM 5456 / JCM 9403 / PLM1-5</strain>
    </source>
</reference>
<dbReference type="eggNOG" id="arCOG03119">
    <property type="taxonomic scope" value="Archaea"/>
</dbReference>
<feature type="transmembrane region" description="Helical" evidence="1">
    <location>
        <begin position="104"/>
        <end position="125"/>
    </location>
</feature>
<proteinExistence type="predicted"/>
<accession>A2BLX7</accession>
<feature type="domain" description="VTT" evidence="2">
    <location>
        <begin position="38"/>
        <end position="155"/>
    </location>
</feature>
<gene>
    <name evidence="3" type="ordered locus">Hbut_1151</name>
</gene>
<evidence type="ECO:0000313" key="3">
    <source>
        <dbReference type="EMBL" id="ABM80988.1"/>
    </source>
</evidence>
<organism evidence="3 4">
    <name type="scientific">Hyperthermus butylicus (strain DSM 5456 / JCM 9403 / PLM1-5)</name>
    <dbReference type="NCBI Taxonomy" id="415426"/>
    <lineage>
        <taxon>Archaea</taxon>
        <taxon>Thermoproteota</taxon>
        <taxon>Thermoprotei</taxon>
        <taxon>Desulfurococcales</taxon>
        <taxon>Pyrodictiaceae</taxon>
        <taxon>Hyperthermus</taxon>
    </lineage>
</organism>
<dbReference type="PANTHER" id="PTHR42709">
    <property type="entry name" value="ALKALINE PHOSPHATASE LIKE PROTEIN"/>
    <property type="match status" value="1"/>
</dbReference>
<dbReference type="Pfam" id="PF09335">
    <property type="entry name" value="VTT_dom"/>
    <property type="match status" value="1"/>
</dbReference>
<keyword evidence="1" id="KW-1133">Transmembrane helix</keyword>